<protein>
    <submittedName>
        <fullName evidence="3">2-(1,2-epoxy-1,2-dihydrophenyl)acetyl-CoA isomerase</fullName>
    </submittedName>
</protein>
<evidence type="ECO:0000313" key="3">
    <source>
        <dbReference type="EMBL" id="RAR74206.1"/>
    </source>
</evidence>
<dbReference type="CDD" id="cd06558">
    <property type="entry name" value="crotonase-like"/>
    <property type="match status" value="1"/>
</dbReference>
<dbReference type="OrthoDB" id="9775794at2"/>
<dbReference type="InterPro" id="IPR018376">
    <property type="entry name" value="Enoyl-CoA_hyd/isom_CS"/>
</dbReference>
<dbReference type="Gene3D" id="1.10.12.10">
    <property type="entry name" value="Lyase 2-enoyl-coa Hydratase, Chain A, domain 2"/>
    <property type="match status" value="1"/>
</dbReference>
<dbReference type="PROSITE" id="PS00166">
    <property type="entry name" value="ENOYL_COA_HYDRATASE"/>
    <property type="match status" value="1"/>
</dbReference>
<dbReference type="GO" id="GO:0016853">
    <property type="term" value="F:isomerase activity"/>
    <property type="evidence" value="ECO:0007669"/>
    <property type="project" value="UniProtKB-KW"/>
</dbReference>
<proteinExistence type="inferred from homology"/>
<gene>
    <name evidence="3" type="ORF">CLV55_102137</name>
</gene>
<dbReference type="AlphaFoldDB" id="A0A328YVT9"/>
<dbReference type="PANTHER" id="PTHR43802:SF1">
    <property type="entry name" value="IP11341P-RELATED"/>
    <property type="match status" value="1"/>
</dbReference>
<keyword evidence="4" id="KW-1185">Reference proteome</keyword>
<dbReference type="InterPro" id="IPR014748">
    <property type="entry name" value="Enoyl-CoA_hydra_C"/>
</dbReference>
<dbReference type="RefSeq" id="WP_112112354.1">
    <property type="nucleotide sequence ID" value="NZ_QLSZ01000002.1"/>
</dbReference>
<dbReference type="SUPFAM" id="SSF52096">
    <property type="entry name" value="ClpP/crotonase"/>
    <property type="match status" value="1"/>
</dbReference>
<keyword evidence="3" id="KW-0413">Isomerase</keyword>
<evidence type="ECO:0000256" key="1">
    <source>
        <dbReference type="ARBA" id="ARBA00005254"/>
    </source>
</evidence>
<comment type="caution">
    <text evidence="3">The sequence shown here is derived from an EMBL/GenBank/DDBJ whole genome shotgun (WGS) entry which is preliminary data.</text>
</comment>
<dbReference type="Proteomes" id="UP000248840">
    <property type="component" value="Unassembled WGS sequence"/>
</dbReference>
<evidence type="ECO:0000256" key="2">
    <source>
        <dbReference type="RuleBase" id="RU003707"/>
    </source>
</evidence>
<comment type="similarity">
    <text evidence="1 2">Belongs to the enoyl-CoA hydratase/isomerase family.</text>
</comment>
<evidence type="ECO:0000313" key="4">
    <source>
        <dbReference type="Proteomes" id="UP000248840"/>
    </source>
</evidence>
<name>A0A328YVT9_9FLAO</name>
<dbReference type="InterPro" id="IPR001753">
    <property type="entry name" value="Enoyl-CoA_hydra/iso"/>
</dbReference>
<accession>A0A328YVT9</accession>
<dbReference type="PANTHER" id="PTHR43802">
    <property type="entry name" value="ENOYL-COA HYDRATASE"/>
    <property type="match status" value="1"/>
</dbReference>
<dbReference type="EMBL" id="QLSZ01000002">
    <property type="protein sequence ID" value="RAR74206.1"/>
    <property type="molecule type" value="Genomic_DNA"/>
</dbReference>
<reference evidence="3 4" key="1">
    <citation type="submission" date="2018-06" db="EMBL/GenBank/DDBJ databases">
        <title>Genomic Encyclopedia of Archaeal and Bacterial Type Strains, Phase II (KMG-II): from individual species to whole genera.</title>
        <authorList>
            <person name="Goeker M."/>
        </authorList>
    </citation>
    <scope>NUCLEOTIDE SEQUENCE [LARGE SCALE GENOMIC DNA]</scope>
    <source>
        <strain evidence="3 4">DSM 25663</strain>
    </source>
</reference>
<sequence>MSNNSHELLRTGGAIELKIENKVAWITLNRPEVFNSFNRDMALSLQSVLDNCNEDSTVRAIVLTGNGKAFCAGQDLKEVTDPELNPGFRKILEEHYNPIIQRIRTIEKPIVAAVNGVAAGAGANIALACDIVIASEHASFIQAFSKIGLVPDSAGTFFLPRLIGFQKASALMMLGDKVSALEALTMGMIYKLFPVATFEEEVKTIAENLAQMPTKALGLTKRLLNQSMTNTLEQQLALESDLQIEASSSYDYNEGVTAFIEKRKPEFKGN</sequence>
<dbReference type="Pfam" id="PF00378">
    <property type="entry name" value="ECH_1"/>
    <property type="match status" value="1"/>
</dbReference>
<dbReference type="Gene3D" id="3.90.226.10">
    <property type="entry name" value="2-enoyl-CoA Hydratase, Chain A, domain 1"/>
    <property type="match status" value="1"/>
</dbReference>
<organism evidence="3 4">
    <name type="scientific">Flavobacterium aciduliphilum</name>
    <dbReference type="NCBI Taxonomy" id="1101402"/>
    <lineage>
        <taxon>Bacteria</taxon>
        <taxon>Pseudomonadati</taxon>
        <taxon>Bacteroidota</taxon>
        <taxon>Flavobacteriia</taxon>
        <taxon>Flavobacteriales</taxon>
        <taxon>Flavobacteriaceae</taxon>
        <taxon>Flavobacterium</taxon>
    </lineage>
</organism>
<dbReference type="InterPro" id="IPR029045">
    <property type="entry name" value="ClpP/crotonase-like_dom_sf"/>
</dbReference>